<dbReference type="InterPro" id="IPR005829">
    <property type="entry name" value="Sugar_transporter_CS"/>
</dbReference>
<dbReference type="InterPro" id="IPR003663">
    <property type="entry name" value="Sugar/inositol_transpt"/>
</dbReference>
<feature type="transmembrane region" description="Helical" evidence="9">
    <location>
        <begin position="286"/>
        <end position="310"/>
    </location>
</feature>
<evidence type="ECO:0000256" key="6">
    <source>
        <dbReference type="ARBA" id="ARBA00022989"/>
    </source>
</evidence>
<dbReference type="GO" id="GO:0022857">
    <property type="term" value="F:transmembrane transporter activity"/>
    <property type="evidence" value="ECO:0007669"/>
    <property type="project" value="InterPro"/>
</dbReference>
<feature type="transmembrane region" description="Helical" evidence="9">
    <location>
        <begin position="145"/>
        <end position="166"/>
    </location>
</feature>
<sequence length="455" mass="49632">MIIKFGLVNNFVAGVAAAGVMAFMFGTAISWSSPVVPKLQNLTDDNPFGKIATTNEISWMTSLMVLGSCVGCWIYAYMADILGRRFTMCAVGVPILASYLLMAIFRSIPVYYIARFMTGLGLGGGTVIQVTFLSEISSKTNRGSASTIGGMLLGVGALASYCIGPWVSVTTLNIILAVNPLLAILTAFLFCEETPYYYLMKNQENLAKNALKTYRNPGTNIDEEIKEIKEQIEQQNSGKLIEVLKTKAFKKSFIIANALLIFQQFTGINGITMYSQTIFSKTGSTLSPAICSIILGVLNLASGSIAPFVAERFTRRFLLILSALGMIICESVLGIYCVLDDAGKVSSSLKFLPIISLAGFMFTYNFGVGPLCWVVSGEVYVTRVKTFAMSFSVFIYYVIGFFIAQYFNPVSEAIGIGAVFFIFAGCCTGFILFVVFYVIETSAKTLEEIQDELNR</sequence>
<dbReference type="OrthoDB" id="4142200at2759"/>
<keyword evidence="12" id="KW-1185">Reference proteome</keyword>
<feature type="transmembrane region" description="Helical" evidence="9">
    <location>
        <begin position="7"/>
        <end position="31"/>
    </location>
</feature>
<evidence type="ECO:0000256" key="4">
    <source>
        <dbReference type="ARBA" id="ARBA00022597"/>
    </source>
</evidence>
<dbReference type="EMBL" id="OU898281">
    <property type="protein sequence ID" value="CAG9836122.1"/>
    <property type="molecule type" value="Genomic_DNA"/>
</dbReference>
<dbReference type="InterPro" id="IPR005828">
    <property type="entry name" value="MFS_sugar_transport-like"/>
</dbReference>
<dbReference type="Pfam" id="PF00083">
    <property type="entry name" value="Sugar_tr"/>
    <property type="match status" value="1"/>
</dbReference>
<dbReference type="PROSITE" id="PS50850">
    <property type="entry name" value="MFS"/>
    <property type="match status" value="1"/>
</dbReference>
<feature type="domain" description="Major facilitator superfamily (MFS) profile" evidence="10">
    <location>
        <begin position="12"/>
        <end position="442"/>
    </location>
</feature>
<keyword evidence="8" id="KW-0325">Glycoprotein</keyword>
<feature type="transmembrane region" description="Helical" evidence="9">
    <location>
        <begin position="317"/>
        <end position="339"/>
    </location>
</feature>
<feature type="transmembrane region" description="Helical" evidence="9">
    <location>
        <begin position="253"/>
        <end position="274"/>
    </location>
</feature>
<keyword evidence="4" id="KW-0762">Sugar transport</keyword>
<feature type="transmembrane region" description="Helical" evidence="9">
    <location>
        <begin position="172"/>
        <end position="191"/>
    </location>
</feature>
<proteinExistence type="predicted"/>
<dbReference type="GO" id="GO:0005886">
    <property type="term" value="C:plasma membrane"/>
    <property type="evidence" value="ECO:0007669"/>
    <property type="project" value="UniProtKB-SubCell"/>
</dbReference>
<evidence type="ECO:0000259" key="10">
    <source>
        <dbReference type="PROSITE" id="PS50850"/>
    </source>
</evidence>
<keyword evidence="3" id="KW-1003">Cell membrane</keyword>
<dbReference type="SUPFAM" id="SSF103473">
    <property type="entry name" value="MFS general substrate transporter"/>
    <property type="match status" value="1"/>
</dbReference>
<dbReference type="PROSITE" id="PS00217">
    <property type="entry name" value="SUGAR_TRANSPORT_2"/>
    <property type="match status" value="1"/>
</dbReference>
<evidence type="ECO:0000256" key="2">
    <source>
        <dbReference type="ARBA" id="ARBA00022448"/>
    </source>
</evidence>
<evidence type="ECO:0000256" key="7">
    <source>
        <dbReference type="ARBA" id="ARBA00023136"/>
    </source>
</evidence>
<comment type="subcellular location">
    <subcellularLocation>
        <location evidence="1">Cell membrane</location>
        <topology evidence="1">Multi-pass membrane protein</topology>
    </subcellularLocation>
</comment>
<feature type="transmembrane region" description="Helical" evidence="9">
    <location>
        <begin position="387"/>
        <end position="407"/>
    </location>
</feature>
<dbReference type="FunFam" id="1.20.1250.20:FF:000218">
    <property type="entry name" value="facilitated trehalose transporter Tret1"/>
    <property type="match status" value="1"/>
</dbReference>
<feature type="transmembrane region" description="Helical" evidence="9">
    <location>
        <begin position="351"/>
        <end position="375"/>
    </location>
</feature>
<protein>
    <recommendedName>
        <fullName evidence="10">Major facilitator superfamily (MFS) profile domain-containing protein</fullName>
    </recommendedName>
</protein>
<gene>
    <name evidence="11" type="ORF">DIABBA_LOCUS9237</name>
</gene>
<evidence type="ECO:0000256" key="3">
    <source>
        <dbReference type="ARBA" id="ARBA00022475"/>
    </source>
</evidence>
<keyword evidence="6 9" id="KW-1133">Transmembrane helix</keyword>
<organism evidence="11 12">
    <name type="scientific">Diabrotica balteata</name>
    <name type="common">Banded cucumber beetle</name>
    <dbReference type="NCBI Taxonomy" id="107213"/>
    <lineage>
        <taxon>Eukaryota</taxon>
        <taxon>Metazoa</taxon>
        <taxon>Ecdysozoa</taxon>
        <taxon>Arthropoda</taxon>
        <taxon>Hexapoda</taxon>
        <taxon>Insecta</taxon>
        <taxon>Pterygota</taxon>
        <taxon>Neoptera</taxon>
        <taxon>Endopterygota</taxon>
        <taxon>Coleoptera</taxon>
        <taxon>Polyphaga</taxon>
        <taxon>Cucujiformia</taxon>
        <taxon>Chrysomeloidea</taxon>
        <taxon>Chrysomelidae</taxon>
        <taxon>Galerucinae</taxon>
        <taxon>Diabroticina</taxon>
        <taxon>Diabroticites</taxon>
        <taxon>Diabrotica</taxon>
    </lineage>
</organism>
<feature type="transmembrane region" description="Helical" evidence="9">
    <location>
        <begin position="57"/>
        <end position="79"/>
    </location>
</feature>
<accession>A0A9N9XCH1</accession>
<evidence type="ECO:0000256" key="8">
    <source>
        <dbReference type="ARBA" id="ARBA00023180"/>
    </source>
</evidence>
<keyword evidence="2" id="KW-0813">Transport</keyword>
<evidence type="ECO:0000256" key="1">
    <source>
        <dbReference type="ARBA" id="ARBA00004651"/>
    </source>
</evidence>
<evidence type="ECO:0000256" key="5">
    <source>
        <dbReference type="ARBA" id="ARBA00022692"/>
    </source>
</evidence>
<keyword evidence="5 9" id="KW-0812">Transmembrane</keyword>
<dbReference type="AlphaFoldDB" id="A0A9N9XCH1"/>
<dbReference type="Gene3D" id="1.20.1250.20">
    <property type="entry name" value="MFS general substrate transporter like domains"/>
    <property type="match status" value="1"/>
</dbReference>
<dbReference type="InterPro" id="IPR050549">
    <property type="entry name" value="MFS_Trehalose_Transporter"/>
</dbReference>
<evidence type="ECO:0000313" key="12">
    <source>
        <dbReference type="Proteomes" id="UP001153709"/>
    </source>
</evidence>
<evidence type="ECO:0000313" key="11">
    <source>
        <dbReference type="EMBL" id="CAG9836122.1"/>
    </source>
</evidence>
<dbReference type="PRINTS" id="PR00171">
    <property type="entry name" value="SUGRTRNSPORT"/>
</dbReference>
<dbReference type="PANTHER" id="PTHR48021:SF47">
    <property type="entry name" value="GH17672P"/>
    <property type="match status" value="1"/>
</dbReference>
<feature type="transmembrane region" description="Helical" evidence="9">
    <location>
        <begin position="413"/>
        <end position="439"/>
    </location>
</feature>
<dbReference type="Proteomes" id="UP001153709">
    <property type="component" value="Chromosome 6"/>
</dbReference>
<dbReference type="InterPro" id="IPR020846">
    <property type="entry name" value="MFS_dom"/>
</dbReference>
<name>A0A9N9XCH1_DIABA</name>
<feature type="transmembrane region" description="Helical" evidence="9">
    <location>
        <begin position="111"/>
        <end position="133"/>
    </location>
</feature>
<dbReference type="PANTHER" id="PTHR48021">
    <property type="match status" value="1"/>
</dbReference>
<dbReference type="InterPro" id="IPR036259">
    <property type="entry name" value="MFS_trans_sf"/>
</dbReference>
<evidence type="ECO:0000256" key="9">
    <source>
        <dbReference type="SAM" id="Phobius"/>
    </source>
</evidence>
<keyword evidence="7 9" id="KW-0472">Membrane</keyword>
<feature type="transmembrane region" description="Helical" evidence="9">
    <location>
        <begin position="86"/>
        <end position="105"/>
    </location>
</feature>
<reference evidence="11" key="1">
    <citation type="submission" date="2022-01" db="EMBL/GenBank/DDBJ databases">
        <authorList>
            <person name="King R."/>
        </authorList>
    </citation>
    <scope>NUCLEOTIDE SEQUENCE</scope>
</reference>